<evidence type="ECO:0000313" key="6">
    <source>
        <dbReference type="Proteomes" id="UP000191055"/>
    </source>
</evidence>
<dbReference type="Gene3D" id="1.50.10.10">
    <property type="match status" value="1"/>
</dbReference>
<dbReference type="GO" id="GO:0047736">
    <property type="term" value="F:cellobiose epimerase activity"/>
    <property type="evidence" value="ECO:0007669"/>
    <property type="project" value="UniProtKB-UniRule"/>
</dbReference>
<dbReference type="SUPFAM" id="SSF48208">
    <property type="entry name" value="Six-hairpin glycosidases"/>
    <property type="match status" value="1"/>
</dbReference>
<comment type="catalytic activity">
    <reaction evidence="1 4">
        <text>D-cellobiose = beta-D-glucosyl-(1-&gt;4)-D-mannopyranose</text>
        <dbReference type="Rhea" id="RHEA:23384"/>
        <dbReference type="ChEBI" id="CHEBI:17057"/>
        <dbReference type="ChEBI" id="CHEBI:47931"/>
        <dbReference type="EC" id="5.1.3.11"/>
    </reaction>
</comment>
<reference evidence="5 6" key="1">
    <citation type="submission" date="2017-02" db="EMBL/GenBank/DDBJ databases">
        <authorList>
            <person name="Peterson S.W."/>
        </authorList>
    </citation>
    <scope>NUCLEOTIDE SEQUENCE [LARGE SCALE GENOMIC DNA]</scope>
    <source>
        <strain evidence="5 6">DSM 24412</strain>
    </source>
</reference>
<dbReference type="RefSeq" id="WP_079558853.1">
    <property type="nucleotide sequence ID" value="NZ_CP021904.1"/>
</dbReference>
<dbReference type="InterPro" id="IPR008928">
    <property type="entry name" value="6-hairpin_glycosidase_sf"/>
</dbReference>
<dbReference type="EMBL" id="FUYV01000023">
    <property type="protein sequence ID" value="SKC23901.1"/>
    <property type="molecule type" value="Genomic_DNA"/>
</dbReference>
<dbReference type="AlphaFoldDB" id="A0A1T5HTN6"/>
<dbReference type="PANTHER" id="PTHR15108">
    <property type="entry name" value="N-ACYLGLUCOSAMINE-2-EPIMERASE"/>
    <property type="match status" value="1"/>
</dbReference>
<dbReference type="STRING" id="889453.SAMN03080601_03187"/>
<proteinExistence type="inferred from homology"/>
<comment type="function">
    <text evidence="4">Catalyzes the reversible epimerization of cellobiose to 4-O-beta-D-glucopyranosyl-D-mannose (Glc-Man).</text>
</comment>
<dbReference type="Proteomes" id="UP000191055">
    <property type="component" value="Unassembled WGS sequence"/>
</dbReference>
<keyword evidence="6" id="KW-1185">Reference proteome</keyword>
<evidence type="ECO:0000256" key="4">
    <source>
        <dbReference type="HAMAP-Rule" id="MF_00929"/>
    </source>
</evidence>
<dbReference type="KEGG" id="asx:CDL62_07300"/>
<dbReference type="OrthoDB" id="5141876at2"/>
<sequence>MNLDVSKLKNELKQEYINILDFWKNYTVDKENGGFFGELCNDGTPNSEAIKGVVLNTRILWTFASAYNFLKNEEYLKVADLAYNYITRYFWDEKYEGLFWSVDAKGNVCNDRKQIYAQGFGIYGFSEYFKATENMESLDYAIKLYNCIEKHSFDHQHGGYVEALSRDWNPLEDMRLSDKDANEPKSMNTHLHIIEPYTNLFRVWTDDGLKKKMEDLVKVFLGKIINPENAHFELFFDKDWAVKSEMVSYGHDIEGAWLLCEAAEFIDNPELLQKVESMSLRMTDVTLKEGLAQDNSLYYEKDLLSDHLDRDRHWWVQAEAMVGFMNAFQLSGEEKYQTAMMKMWDYIKKHIIDRENGEWHLRVNNQGLPMLSDPKAGFWKCPYHNSRALMELYNRL</sequence>
<comment type="similarity">
    <text evidence="4">Belongs to the cellobiose 2-epimerase family.</text>
</comment>
<evidence type="ECO:0000256" key="2">
    <source>
        <dbReference type="ARBA" id="ARBA00008558"/>
    </source>
</evidence>
<organism evidence="5 6">
    <name type="scientific">Alkalitalea saponilacus</name>
    <dbReference type="NCBI Taxonomy" id="889453"/>
    <lineage>
        <taxon>Bacteria</taxon>
        <taxon>Pseudomonadati</taxon>
        <taxon>Bacteroidota</taxon>
        <taxon>Bacteroidia</taxon>
        <taxon>Marinilabiliales</taxon>
        <taxon>Marinilabiliaceae</taxon>
        <taxon>Alkalitalea</taxon>
    </lineage>
</organism>
<evidence type="ECO:0000256" key="3">
    <source>
        <dbReference type="ARBA" id="ARBA00023235"/>
    </source>
</evidence>
<protein>
    <recommendedName>
        <fullName evidence="4">Cellobiose 2-epimerase</fullName>
        <shortName evidence="4">CE</shortName>
        <ecNumber evidence="4">5.1.3.11</ecNumber>
    </recommendedName>
</protein>
<dbReference type="GO" id="GO:0005975">
    <property type="term" value="P:carbohydrate metabolic process"/>
    <property type="evidence" value="ECO:0007669"/>
    <property type="project" value="InterPro"/>
</dbReference>
<dbReference type="HAMAP" id="MF_00929">
    <property type="entry name" value="Cellobiose_2_epim"/>
    <property type="match status" value="1"/>
</dbReference>
<dbReference type="Pfam" id="PF07221">
    <property type="entry name" value="GlcNAc_2-epim"/>
    <property type="match status" value="1"/>
</dbReference>
<name>A0A1T5HTN6_9BACT</name>
<dbReference type="InterPro" id="IPR010819">
    <property type="entry name" value="AGE/CE"/>
</dbReference>
<evidence type="ECO:0000313" key="5">
    <source>
        <dbReference type="EMBL" id="SKC23901.1"/>
    </source>
</evidence>
<evidence type="ECO:0000256" key="1">
    <source>
        <dbReference type="ARBA" id="ARBA00001470"/>
    </source>
</evidence>
<dbReference type="InterPro" id="IPR012341">
    <property type="entry name" value="6hp_glycosidase-like_sf"/>
</dbReference>
<keyword evidence="3 4" id="KW-0413">Isomerase</keyword>
<dbReference type="InterPro" id="IPR028584">
    <property type="entry name" value="Cellobiose_2_epim"/>
</dbReference>
<accession>A0A1T5HTN6</accession>
<comment type="similarity">
    <text evidence="2">Belongs to the N-acylglucosamine 2-epimerase family.</text>
</comment>
<gene>
    <name evidence="5" type="ORF">SAMN03080601_03187</name>
</gene>
<dbReference type="EC" id="5.1.3.11" evidence="4"/>